<dbReference type="PATRIC" id="fig|1230454.4.peg.369"/>
<dbReference type="InterPro" id="IPR028871">
    <property type="entry name" value="BlueCu_1_BS"/>
</dbReference>
<dbReference type="PANTHER" id="PTHR34192:SF10">
    <property type="entry name" value="PLASTOCYANIN MAJOR ISOFORM, CHLOROPLASTIC-RELATED"/>
    <property type="match status" value="1"/>
</dbReference>
<dbReference type="AlphaFoldDB" id="M0PID8"/>
<dbReference type="PROSITE" id="PS00196">
    <property type="entry name" value="COPPER_BLUE"/>
    <property type="match status" value="1"/>
</dbReference>
<name>M0PID8_9EURY</name>
<evidence type="ECO:0000256" key="3">
    <source>
        <dbReference type="ARBA" id="ARBA00022723"/>
    </source>
</evidence>
<dbReference type="InterPro" id="IPR000923">
    <property type="entry name" value="BlueCu_1"/>
</dbReference>
<evidence type="ECO:0000256" key="5">
    <source>
        <dbReference type="ARBA" id="ARBA00023008"/>
    </source>
</evidence>
<evidence type="ECO:0000259" key="7">
    <source>
        <dbReference type="Pfam" id="PF00127"/>
    </source>
</evidence>
<organism evidence="8 9">
    <name type="scientific">Halorubrum aidingense JCM 13560</name>
    <dbReference type="NCBI Taxonomy" id="1230454"/>
    <lineage>
        <taxon>Archaea</taxon>
        <taxon>Methanobacteriati</taxon>
        <taxon>Methanobacteriota</taxon>
        <taxon>Stenosarchaea group</taxon>
        <taxon>Halobacteria</taxon>
        <taxon>Halobacteriales</taxon>
        <taxon>Haloferacaceae</taxon>
        <taxon>Halorubrum</taxon>
    </lineage>
</organism>
<sequence length="142" mass="15294">MHRRRFLERAGTAAAAVGGTTALAGCSTVLGDEEYDVGMVADGYRPDELTVSVGDTVVWKNTSSRTHTVTAYEGGIPEEADYFASGGYGDEDTAREAWSEEFGGALETGDRFSHTFTVPGQYEYVCVPHEFGGMYATVIVEE</sequence>
<protein>
    <submittedName>
        <fullName evidence="8">Blue (Type 1) copper domain protein</fullName>
    </submittedName>
</protein>
<keyword evidence="9" id="KW-1185">Reference proteome</keyword>
<dbReference type="GO" id="GO:0005507">
    <property type="term" value="F:copper ion binding"/>
    <property type="evidence" value="ECO:0007669"/>
    <property type="project" value="InterPro"/>
</dbReference>
<comment type="subcellular location">
    <subcellularLocation>
        <location evidence="1">Membrane</location>
    </subcellularLocation>
</comment>
<keyword evidence="5" id="KW-0186">Copper</keyword>
<accession>M0PID8</accession>
<evidence type="ECO:0000256" key="6">
    <source>
        <dbReference type="ARBA" id="ARBA00023136"/>
    </source>
</evidence>
<evidence type="ECO:0000256" key="2">
    <source>
        <dbReference type="ARBA" id="ARBA00022448"/>
    </source>
</evidence>
<dbReference type="SUPFAM" id="SSF49503">
    <property type="entry name" value="Cupredoxins"/>
    <property type="match status" value="1"/>
</dbReference>
<dbReference type="InterPro" id="IPR008972">
    <property type="entry name" value="Cupredoxin"/>
</dbReference>
<gene>
    <name evidence="8" type="ORF">C461_01791</name>
</gene>
<dbReference type="PANTHER" id="PTHR34192">
    <property type="entry name" value="PLASTOCYANIN MAJOR ISOFORM, CHLOROPLASTIC-RELATED"/>
    <property type="match status" value="1"/>
</dbReference>
<dbReference type="GO" id="GO:0009055">
    <property type="term" value="F:electron transfer activity"/>
    <property type="evidence" value="ECO:0007669"/>
    <property type="project" value="InterPro"/>
</dbReference>
<evidence type="ECO:0000313" key="9">
    <source>
        <dbReference type="Proteomes" id="UP000011575"/>
    </source>
</evidence>
<dbReference type="GO" id="GO:0016020">
    <property type="term" value="C:membrane"/>
    <property type="evidence" value="ECO:0007669"/>
    <property type="project" value="UniProtKB-SubCell"/>
</dbReference>
<proteinExistence type="predicted"/>
<evidence type="ECO:0000256" key="1">
    <source>
        <dbReference type="ARBA" id="ARBA00004370"/>
    </source>
</evidence>
<keyword evidence="6" id="KW-0472">Membrane</keyword>
<reference evidence="8 9" key="1">
    <citation type="journal article" date="2014" name="PLoS Genet.">
        <title>Phylogenetically driven sequencing of extremely halophilic archaea reveals strategies for static and dynamic osmo-response.</title>
        <authorList>
            <person name="Becker E.A."/>
            <person name="Seitzer P.M."/>
            <person name="Tritt A."/>
            <person name="Larsen D."/>
            <person name="Krusor M."/>
            <person name="Yao A.I."/>
            <person name="Wu D."/>
            <person name="Madern D."/>
            <person name="Eisen J.A."/>
            <person name="Darling A.E."/>
            <person name="Facciotti M.T."/>
        </authorList>
    </citation>
    <scope>NUCLEOTIDE SEQUENCE [LARGE SCALE GENOMIC DNA]</scope>
    <source>
        <strain evidence="8 9">JCM 13560</strain>
    </source>
</reference>
<keyword evidence="3" id="KW-0479">Metal-binding</keyword>
<dbReference type="RefSeq" id="WP_007998118.1">
    <property type="nucleotide sequence ID" value="NZ_AOJI01000012.1"/>
</dbReference>
<evidence type="ECO:0000313" key="8">
    <source>
        <dbReference type="EMBL" id="EMA69851.1"/>
    </source>
</evidence>
<dbReference type="Pfam" id="PF00127">
    <property type="entry name" value="Copper-bind"/>
    <property type="match status" value="1"/>
</dbReference>
<dbReference type="STRING" id="1230454.C461_01791"/>
<feature type="domain" description="Blue (type 1) copper" evidence="7">
    <location>
        <begin position="44"/>
        <end position="141"/>
    </location>
</feature>
<dbReference type="EMBL" id="AOJI01000012">
    <property type="protein sequence ID" value="EMA69851.1"/>
    <property type="molecule type" value="Genomic_DNA"/>
</dbReference>
<dbReference type="Proteomes" id="UP000011575">
    <property type="component" value="Unassembled WGS sequence"/>
</dbReference>
<keyword evidence="4" id="KW-0249">Electron transport</keyword>
<dbReference type="PROSITE" id="PS51257">
    <property type="entry name" value="PROKAR_LIPOPROTEIN"/>
    <property type="match status" value="1"/>
</dbReference>
<keyword evidence="2" id="KW-0813">Transport</keyword>
<evidence type="ECO:0000256" key="4">
    <source>
        <dbReference type="ARBA" id="ARBA00022982"/>
    </source>
</evidence>
<dbReference type="OrthoDB" id="4392at2157"/>
<dbReference type="Gene3D" id="2.60.40.420">
    <property type="entry name" value="Cupredoxins - blue copper proteins"/>
    <property type="match status" value="1"/>
</dbReference>
<comment type="caution">
    <text evidence="8">The sequence shown here is derived from an EMBL/GenBank/DDBJ whole genome shotgun (WGS) entry which is preliminary data.</text>
</comment>